<name>A0A084G6N8_PSEDA</name>
<dbReference type="AlphaFoldDB" id="A0A084G6N8"/>
<organism evidence="5 6">
    <name type="scientific">Pseudallescheria apiosperma</name>
    <name type="common">Scedosporium apiospermum</name>
    <dbReference type="NCBI Taxonomy" id="563466"/>
    <lineage>
        <taxon>Eukaryota</taxon>
        <taxon>Fungi</taxon>
        <taxon>Dikarya</taxon>
        <taxon>Ascomycota</taxon>
        <taxon>Pezizomycotina</taxon>
        <taxon>Sordariomycetes</taxon>
        <taxon>Hypocreomycetidae</taxon>
        <taxon>Microascales</taxon>
        <taxon>Microascaceae</taxon>
        <taxon>Scedosporium</taxon>
    </lineage>
</organism>
<comment type="caution">
    <text evidence="5">The sequence shown here is derived from an EMBL/GenBank/DDBJ whole genome shotgun (WGS) entry which is preliminary data.</text>
</comment>
<dbReference type="GO" id="GO:0005737">
    <property type="term" value="C:cytoplasm"/>
    <property type="evidence" value="ECO:0007669"/>
    <property type="project" value="TreeGrafter"/>
</dbReference>
<evidence type="ECO:0000256" key="3">
    <source>
        <dbReference type="SAM" id="MobiDB-lite"/>
    </source>
</evidence>
<evidence type="ECO:0000256" key="1">
    <source>
        <dbReference type="ARBA" id="ARBA00022884"/>
    </source>
</evidence>
<keyword evidence="1 2" id="KW-0694">RNA-binding</keyword>
<dbReference type="PANTHER" id="PTHR23003:SF51">
    <property type="entry name" value="SERINE-ARGININE PROTEIN 55"/>
    <property type="match status" value="1"/>
</dbReference>
<dbReference type="SUPFAM" id="SSF54928">
    <property type="entry name" value="RNA-binding domain, RBD"/>
    <property type="match status" value="1"/>
</dbReference>
<evidence type="ECO:0000259" key="4">
    <source>
        <dbReference type="PROSITE" id="PS50102"/>
    </source>
</evidence>
<evidence type="ECO:0000256" key="2">
    <source>
        <dbReference type="PROSITE-ProRule" id="PRU00176"/>
    </source>
</evidence>
<dbReference type="KEGG" id="sapo:SAPIO_CDS5458"/>
<dbReference type="Pfam" id="PF00076">
    <property type="entry name" value="RRM_1"/>
    <property type="match status" value="2"/>
</dbReference>
<evidence type="ECO:0000313" key="5">
    <source>
        <dbReference type="EMBL" id="KEZ43000.1"/>
    </source>
</evidence>
<dbReference type="InterPro" id="IPR012677">
    <property type="entry name" value="Nucleotide-bd_a/b_plait_sf"/>
</dbReference>
<feature type="region of interest" description="Disordered" evidence="3">
    <location>
        <begin position="95"/>
        <end position="115"/>
    </location>
</feature>
<proteinExistence type="predicted"/>
<gene>
    <name evidence="5" type="ORF">SAPIO_CDS5458</name>
</gene>
<dbReference type="PANTHER" id="PTHR23003">
    <property type="entry name" value="RNA RECOGNITION MOTIF RRM DOMAIN CONTAINING PROTEIN"/>
    <property type="match status" value="1"/>
</dbReference>
<dbReference type="VEuPathDB" id="FungiDB:SAPIO_CDS5458"/>
<dbReference type="SMART" id="SM00360">
    <property type="entry name" value="RRM"/>
    <property type="match status" value="2"/>
</dbReference>
<sequence>MPSSDLHRRADGGLAINSAGIPLNLKIRPLLSKADIEAHFSKYGNGKITEVKLMNGFGFIEYEDPLDARDVVPAFHGTDFMGERLTVQFARGNRHREGFSGHERAPPRPRRTPHRMQITGLPNDTSWQDLKDFARQSNLDVVYSETGRDGTGRGFVEFETAADLKTAVDKLDGREFKGNAVSCISDIHLPENVLGPGPLGDVPICTRRTIMIVGALLEDTVLAVRAIEMAIGREAPVDDHPHLTTTMIVAEAIGLHHAALLTITRRAAATTILIVVTIPYLQTPTQTVGRTIDLLGTSPLVTGAILGMVMDQETTTGADTGKSNPLPLSELSLDENIRSTLCEFTRPR</sequence>
<feature type="domain" description="RRM" evidence="4">
    <location>
        <begin position="14"/>
        <end position="92"/>
    </location>
</feature>
<protein>
    <recommendedName>
        <fullName evidence="4">RRM domain-containing protein</fullName>
    </recommendedName>
</protein>
<accession>A0A084G6N8</accession>
<feature type="domain" description="RRM" evidence="4">
    <location>
        <begin position="114"/>
        <end position="181"/>
    </location>
</feature>
<feature type="compositionally biased region" description="Basic and acidic residues" evidence="3">
    <location>
        <begin position="95"/>
        <end position="106"/>
    </location>
</feature>
<dbReference type="CDD" id="cd12339">
    <property type="entry name" value="RRM2_SRSF1_4_like"/>
    <property type="match status" value="1"/>
</dbReference>
<dbReference type="HOGENOM" id="CLU_068519_0_0_1"/>
<dbReference type="Gene3D" id="3.30.70.330">
    <property type="match status" value="2"/>
</dbReference>
<keyword evidence="6" id="KW-1185">Reference proteome</keyword>
<dbReference type="InterPro" id="IPR000504">
    <property type="entry name" value="RRM_dom"/>
</dbReference>
<dbReference type="Proteomes" id="UP000028545">
    <property type="component" value="Unassembled WGS sequence"/>
</dbReference>
<dbReference type="GO" id="GO:0003729">
    <property type="term" value="F:mRNA binding"/>
    <property type="evidence" value="ECO:0007669"/>
    <property type="project" value="TreeGrafter"/>
</dbReference>
<dbReference type="GO" id="GO:0005634">
    <property type="term" value="C:nucleus"/>
    <property type="evidence" value="ECO:0007669"/>
    <property type="project" value="TreeGrafter"/>
</dbReference>
<dbReference type="InterPro" id="IPR035979">
    <property type="entry name" value="RBD_domain_sf"/>
</dbReference>
<dbReference type="PROSITE" id="PS50102">
    <property type="entry name" value="RRM"/>
    <property type="match status" value="2"/>
</dbReference>
<dbReference type="GeneID" id="27724530"/>
<dbReference type="InterPro" id="IPR050374">
    <property type="entry name" value="RRT5_SRSF_SR"/>
</dbReference>
<reference evidence="5 6" key="1">
    <citation type="journal article" date="2014" name="Genome Announc.">
        <title>Draft genome sequence of the pathogenic fungus Scedosporium apiospermum.</title>
        <authorList>
            <person name="Vandeputte P."/>
            <person name="Ghamrawi S."/>
            <person name="Rechenmann M."/>
            <person name="Iltis A."/>
            <person name="Giraud S."/>
            <person name="Fleury M."/>
            <person name="Thornton C."/>
            <person name="Delhaes L."/>
            <person name="Meyer W."/>
            <person name="Papon N."/>
            <person name="Bouchara J.P."/>
        </authorList>
    </citation>
    <scope>NUCLEOTIDE SEQUENCE [LARGE SCALE GENOMIC DNA]</scope>
    <source>
        <strain evidence="5 6">IHEM 14462</strain>
    </source>
</reference>
<dbReference type="OrthoDB" id="1099063at2759"/>
<dbReference type="EMBL" id="JOWA01000098">
    <property type="protein sequence ID" value="KEZ43000.1"/>
    <property type="molecule type" value="Genomic_DNA"/>
</dbReference>
<dbReference type="RefSeq" id="XP_016642799.1">
    <property type="nucleotide sequence ID" value="XM_016787784.1"/>
</dbReference>
<evidence type="ECO:0000313" key="6">
    <source>
        <dbReference type="Proteomes" id="UP000028545"/>
    </source>
</evidence>